<comment type="caution">
    <text evidence="1">The sequence shown here is derived from an EMBL/GenBank/DDBJ whole genome shotgun (WGS) entry which is preliminary data.</text>
</comment>
<proteinExistence type="predicted"/>
<dbReference type="EMBL" id="MEAU01000001">
    <property type="protein sequence ID" value="OJA51107.1"/>
    <property type="molecule type" value="Genomic_DNA"/>
</dbReference>
<organism evidence="1 2">
    <name type="scientific">Burkholderia ubonensis</name>
    <dbReference type="NCBI Taxonomy" id="101571"/>
    <lineage>
        <taxon>Bacteria</taxon>
        <taxon>Pseudomonadati</taxon>
        <taxon>Pseudomonadota</taxon>
        <taxon>Betaproteobacteria</taxon>
        <taxon>Burkholderiales</taxon>
        <taxon>Burkholderiaceae</taxon>
        <taxon>Burkholderia</taxon>
        <taxon>Burkholderia cepacia complex</taxon>
    </lineage>
</organism>
<sequence>MCLGGIGFECISDWPATVPQIEREILWLAAKGFVSYKYDALMPNRRKGVTEFDHYVGIRKKFAFLSLTNECNVTDEYFGLLNLLKNCIDDGN</sequence>
<evidence type="ECO:0000313" key="1">
    <source>
        <dbReference type="EMBL" id="OJA51107.1"/>
    </source>
</evidence>
<dbReference type="AlphaFoldDB" id="A0ABD6QC31"/>
<gene>
    <name evidence="1" type="ORF">BGV66_01475</name>
</gene>
<protein>
    <submittedName>
        <fullName evidence="1">Uncharacterized protein</fullName>
    </submittedName>
</protein>
<accession>A0ABD6QC31</accession>
<name>A0ABD6QC31_9BURK</name>
<dbReference type="Proteomes" id="UP000183667">
    <property type="component" value="Unassembled WGS sequence"/>
</dbReference>
<reference evidence="2" key="1">
    <citation type="submission" date="2016-08" db="EMBL/GenBank/DDBJ databases">
        <title>Population biology and virulence potential of Burkholderia ubonensis.</title>
        <authorList>
            <person name="Price E.P."/>
            <person name="Currie B.J."/>
            <person name="Wagner D.M."/>
        </authorList>
    </citation>
    <scope>NUCLEOTIDE SEQUENCE [LARGE SCALE GENOMIC DNA]</scope>
    <source>
        <strain evidence="2">MSMB0103</strain>
    </source>
</reference>
<evidence type="ECO:0000313" key="2">
    <source>
        <dbReference type="Proteomes" id="UP000183667"/>
    </source>
</evidence>